<comment type="subcellular location">
    <subcellularLocation>
        <location evidence="1">Periplasm</location>
    </subcellularLocation>
</comment>
<evidence type="ECO:0000313" key="5">
    <source>
        <dbReference type="EMBL" id="MFC3677271.1"/>
    </source>
</evidence>
<dbReference type="Proteomes" id="UP001595711">
    <property type="component" value="Unassembled WGS sequence"/>
</dbReference>
<dbReference type="PANTHER" id="PTHR43649:SF34">
    <property type="entry name" value="ABC TRANSPORTER PERIPLASMIC-BINDING PROTEIN YCJN-RELATED"/>
    <property type="match status" value="1"/>
</dbReference>
<dbReference type="RefSeq" id="WP_379728811.1">
    <property type="nucleotide sequence ID" value="NZ_JBHRYJ010000004.1"/>
</dbReference>
<comment type="caution">
    <text evidence="5">The sequence shown here is derived from an EMBL/GenBank/DDBJ whole genome shotgun (WGS) entry which is preliminary data.</text>
</comment>
<keyword evidence="3" id="KW-0813">Transport</keyword>
<dbReference type="InterPro" id="IPR006059">
    <property type="entry name" value="SBP"/>
</dbReference>
<keyword evidence="4" id="KW-0732">Signal</keyword>
<reference evidence="6" key="1">
    <citation type="journal article" date="2019" name="Int. J. Syst. Evol. Microbiol.">
        <title>The Global Catalogue of Microorganisms (GCM) 10K type strain sequencing project: providing services to taxonomists for standard genome sequencing and annotation.</title>
        <authorList>
            <consortium name="The Broad Institute Genomics Platform"/>
            <consortium name="The Broad Institute Genome Sequencing Center for Infectious Disease"/>
            <person name="Wu L."/>
            <person name="Ma J."/>
        </authorList>
    </citation>
    <scope>NUCLEOTIDE SEQUENCE [LARGE SCALE GENOMIC DNA]</scope>
    <source>
        <strain evidence="6">KCTC 42182</strain>
    </source>
</reference>
<sequence>MSDFTRRDVLKTTVAAAAAGAGGSLLLPQSSFAQQAPNLKIEKGAKLRVLRWSQFVQGDIDQWMANTKKFTEKTGVEVRIDRENWPDVSPKASVAANVGSGPDIIVDFFDSPQLFSDKLVDLSDIANYLGGKYGGWFPVCEKYSKRGSRWIGLPLGAAGACMVYRKSHMEAAGFKEFPKDMDGFLKLCKALHDKGTPAGMALGNAVGDGSWTYWLMWAFGGKMVDDKNNVVINSPETLKALEYAKELYPTFIQGTLGWLDPNNNKAFLDGQISLTNNGISVYYAAKTSKDPKLNEMAKDIYHANFPVGPVGKPTELHLYSQSYVFKYCKYPNAAKAYLLHMMEKEQYEPWQSAAIGYVTHPLKAYENNAVWKSDPKNLPYRDTVKNMLWHGYSGELGYSSAAALNDYIVNNMVAQAASGSKSPKDALAEAEKRLQRFYKV</sequence>
<comment type="similarity">
    <text evidence="2">Belongs to the bacterial solute-binding protein 1 family.</text>
</comment>
<dbReference type="InterPro" id="IPR019546">
    <property type="entry name" value="TAT_signal_bac_arc"/>
</dbReference>
<organism evidence="5 6">
    <name type="scientific">Ferrovibrio xuzhouensis</name>
    <dbReference type="NCBI Taxonomy" id="1576914"/>
    <lineage>
        <taxon>Bacteria</taxon>
        <taxon>Pseudomonadati</taxon>
        <taxon>Pseudomonadota</taxon>
        <taxon>Alphaproteobacteria</taxon>
        <taxon>Rhodospirillales</taxon>
        <taxon>Rhodospirillaceae</taxon>
        <taxon>Ferrovibrio</taxon>
    </lineage>
</organism>
<keyword evidence="6" id="KW-1185">Reference proteome</keyword>
<protein>
    <submittedName>
        <fullName evidence="5">ABC transporter substrate-binding protein</fullName>
    </submittedName>
</protein>
<dbReference type="NCBIfam" id="TIGR01409">
    <property type="entry name" value="TAT_signal_seq"/>
    <property type="match status" value="1"/>
</dbReference>
<dbReference type="Gene3D" id="3.40.190.10">
    <property type="entry name" value="Periplasmic binding protein-like II"/>
    <property type="match status" value="1"/>
</dbReference>
<dbReference type="InterPro" id="IPR050490">
    <property type="entry name" value="Bact_solute-bd_prot1"/>
</dbReference>
<dbReference type="PANTHER" id="PTHR43649">
    <property type="entry name" value="ARABINOSE-BINDING PROTEIN-RELATED"/>
    <property type="match status" value="1"/>
</dbReference>
<evidence type="ECO:0000313" key="6">
    <source>
        <dbReference type="Proteomes" id="UP001595711"/>
    </source>
</evidence>
<dbReference type="PROSITE" id="PS51318">
    <property type="entry name" value="TAT"/>
    <property type="match status" value="1"/>
</dbReference>
<evidence type="ECO:0000256" key="4">
    <source>
        <dbReference type="ARBA" id="ARBA00022729"/>
    </source>
</evidence>
<dbReference type="Pfam" id="PF13416">
    <property type="entry name" value="SBP_bac_8"/>
    <property type="match status" value="1"/>
</dbReference>
<accession>A0ABV7VKF3</accession>
<dbReference type="SUPFAM" id="SSF53850">
    <property type="entry name" value="Periplasmic binding protein-like II"/>
    <property type="match status" value="1"/>
</dbReference>
<gene>
    <name evidence="5" type="ORF">ACFOOQ_17075</name>
</gene>
<evidence type="ECO:0000256" key="2">
    <source>
        <dbReference type="ARBA" id="ARBA00008520"/>
    </source>
</evidence>
<dbReference type="InterPro" id="IPR006311">
    <property type="entry name" value="TAT_signal"/>
</dbReference>
<evidence type="ECO:0000256" key="1">
    <source>
        <dbReference type="ARBA" id="ARBA00004418"/>
    </source>
</evidence>
<dbReference type="EMBL" id="JBHRYJ010000004">
    <property type="protein sequence ID" value="MFC3677271.1"/>
    <property type="molecule type" value="Genomic_DNA"/>
</dbReference>
<name>A0ABV7VKF3_9PROT</name>
<proteinExistence type="inferred from homology"/>
<evidence type="ECO:0000256" key="3">
    <source>
        <dbReference type="ARBA" id="ARBA00022448"/>
    </source>
</evidence>